<evidence type="ECO:0000313" key="2">
    <source>
        <dbReference type="EMBL" id="KAG5646313.1"/>
    </source>
</evidence>
<accession>A0A9P7GA76</accession>
<reference evidence="2" key="1">
    <citation type="submission" date="2020-07" db="EMBL/GenBank/DDBJ databases">
        <authorList>
            <person name="Nieuwenhuis M."/>
            <person name="Van De Peppel L.J.J."/>
        </authorList>
    </citation>
    <scope>NUCLEOTIDE SEQUENCE</scope>
    <source>
        <strain evidence="2">AP01</strain>
        <tissue evidence="2">Mycelium</tissue>
    </source>
</reference>
<protein>
    <submittedName>
        <fullName evidence="2">Uncharacterized protein</fullName>
    </submittedName>
</protein>
<dbReference type="Proteomes" id="UP000775547">
    <property type="component" value="Unassembled WGS sequence"/>
</dbReference>
<comment type="caution">
    <text evidence="2">The sequence shown here is derived from an EMBL/GenBank/DDBJ whole genome shotgun (WGS) entry which is preliminary data.</text>
</comment>
<dbReference type="GO" id="GO:0005739">
    <property type="term" value="C:mitochondrion"/>
    <property type="evidence" value="ECO:0007669"/>
    <property type="project" value="InterPro"/>
</dbReference>
<dbReference type="PANTHER" id="PTHR42100">
    <property type="entry name" value="OXIDOREDUCTASE 178 KDA SUBUNIT, PUTATIVE (AFU_ORTHOLOGUE AFUA_8G04320)-RELATED"/>
    <property type="match status" value="1"/>
</dbReference>
<evidence type="ECO:0000256" key="1">
    <source>
        <dbReference type="SAM" id="MobiDB-lite"/>
    </source>
</evidence>
<proteinExistence type="predicted"/>
<dbReference type="PANTHER" id="PTHR42100:SF1">
    <property type="entry name" value="OXIDOREDUCTASE 178 KDA SUBUNIT, PUTATIVE (AFU_ORTHOLOGUE AFUA_8G04320)-RELATED"/>
    <property type="match status" value="1"/>
</dbReference>
<keyword evidence="3" id="KW-1185">Reference proteome</keyword>
<dbReference type="EMBL" id="JABCKV010000023">
    <property type="protein sequence ID" value="KAG5646313.1"/>
    <property type="molecule type" value="Genomic_DNA"/>
</dbReference>
<feature type="region of interest" description="Disordered" evidence="1">
    <location>
        <begin position="17"/>
        <end position="44"/>
    </location>
</feature>
<organism evidence="2 3">
    <name type="scientific">Asterophora parasitica</name>
    <dbReference type="NCBI Taxonomy" id="117018"/>
    <lineage>
        <taxon>Eukaryota</taxon>
        <taxon>Fungi</taxon>
        <taxon>Dikarya</taxon>
        <taxon>Basidiomycota</taxon>
        <taxon>Agaricomycotina</taxon>
        <taxon>Agaricomycetes</taxon>
        <taxon>Agaricomycetidae</taxon>
        <taxon>Agaricales</taxon>
        <taxon>Tricholomatineae</taxon>
        <taxon>Lyophyllaceae</taxon>
        <taxon>Asterophora</taxon>
    </lineage>
</organism>
<name>A0A9P7GA76_9AGAR</name>
<dbReference type="InterPro" id="IPR034444">
    <property type="entry name" value="Nuo17.8"/>
</dbReference>
<feature type="compositionally biased region" description="Basic and acidic residues" evidence="1">
    <location>
        <begin position="30"/>
        <end position="43"/>
    </location>
</feature>
<sequence length="155" mass="17604">MSFARAARLVRQRPAATIVARRNGSTSSHSHHEEHHDDGHYPKEGFTGPIWRNTALAALVIAASYKYAPEPTEDVYLTRWIALYTTPREYWFEQAVKHTALSAADSDDTLLVTDAKKPPVYRYRYPQSFENYSPFLTPVGETVDTRSFAVKGDKQ</sequence>
<reference evidence="2" key="2">
    <citation type="submission" date="2021-10" db="EMBL/GenBank/DDBJ databases">
        <title>Phylogenomics reveals ancestral predisposition of the termite-cultivated fungus Termitomyces towards a domesticated lifestyle.</title>
        <authorList>
            <person name="Auxier B."/>
            <person name="Grum-Grzhimaylo A."/>
            <person name="Cardenas M.E."/>
            <person name="Lodge J.D."/>
            <person name="Laessoe T."/>
            <person name="Pedersen O."/>
            <person name="Smith M.E."/>
            <person name="Kuyper T.W."/>
            <person name="Franco-Molano E.A."/>
            <person name="Baroni T.J."/>
            <person name="Aanen D.K."/>
        </authorList>
    </citation>
    <scope>NUCLEOTIDE SEQUENCE</scope>
    <source>
        <strain evidence="2">AP01</strain>
        <tissue evidence="2">Mycelium</tissue>
    </source>
</reference>
<evidence type="ECO:0000313" key="3">
    <source>
        <dbReference type="Proteomes" id="UP000775547"/>
    </source>
</evidence>
<gene>
    <name evidence="2" type="ORF">DXG03_003910</name>
</gene>
<dbReference type="OrthoDB" id="2120038at2759"/>
<dbReference type="AlphaFoldDB" id="A0A9P7GA76"/>